<dbReference type="InterPro" id="IPR003661">
    <property type="entry name" value="HisK_dim/P_dom"/>
</dbReference>
<accession>A0AA42B8W5</accession>
<feature type="transmembrane region" description="Helical" evidence="9">
    <location>
        <begin position="37"/>
        <end position="56"/>
    </location>
</feature>
<evidence type="ECO:0000256" key="2">
    <source>
        <dbReference type="ARBA" id="ARBA00012438"/>
    </source>
</evidence>
<keyword evidence="9" id="KW-0472">Membrane</keyword>
<comment type="caution">
    <text evidence="11">The sequence shown here is derived from an EMBL/GenBank/DDBJ whole genome shotgun (WGS) entry which is preliminary data.</text>
</comment>
<dbReference type="Proteomes" id="UP001165393">
    <property type="component" value="Unassembled WGS sequence"/>
</dbReference>
<evidence type="ECO:0000256" key="4">
    <source>
        <dbReference type="ARBA" id="ARBA00022679"/>
    </source>
</evidence>
<feature type="transmembrane region" description="Helical" evidence="9">
    <location>
        <begin position="6"/>
        <end position="25"/>
    </location>
</feature>
<gene>
    <name evidence="11" type="primary">prsK</name>
    <name evidence="11" type="ORF">NAF29_17575</name>
</gene>
<dbReference type="PROSITE" id="PS50109">
    <property type="entry name" value="HIS_KIN"/>
    <property type="match status" value="1"/>
</dbReference>
<evidence type="ECO:0000313" key="11">
    <source>
        <dbReference type="EMBL" id="MCM2681459.1"/>
    </source>
</evidence>
<comment type="catalytic activity">
    <reaction evidence="1">
        <text>ATP + protein L-histidine = ADP + protein N-phospho-L-histidine.</text>
        <dbReference type="EC" id="2.7.13.3"/>
    </reaction>
</comment>
<dbReference type="PANTHER" id="PTHR43065:SF46">
    <property type="entry name" value="C4-DICARBOXYLATE TRANSPORT SENSOR PROTEIN DCTB"/>
    <property type="match status" value="1"/>
</dbReference>
<keyword evidence="6 11" id="KW-0418">Kinase</keyword>
<keyword evidence="5" id="KW-0547">Nucleotide-binding</keyword>
<feature type="transmembrane region" description="Helical" evidence="9">
    <location>
        <begin position="154"/>
        <end position="175"/>
    </location>
</feature>
<dbReference type="Gene3D" id="3.30.565.10">
    <property type="entry name" value="Histidine kinase-like ATPase, C-terminal domain"/>
    <property type="match status" value="1"/>
</dbReference>
<dbReference type="InterPro" id="IPR014265">
    <property type="entry name" value="XrtA/PrsK"/>
</dbReference>
<dbReference type="EC" id="2.7.13.3" evidence="2"/>
<dbReference type="SUPFAM" id="SSF55874">
    <property type="entry name" value="ATPase domain of HSP90 chaperone/DNA topoisomerase II/histidine kinase"/>
    <property type="match status" value="1"/>
</dbReference>
<dbReference type="Pfam" id="PF02518">
    <property type="entry name" value="HATPase_c"/>
    <property type="match status" value="1"/>
</dbReference>
<keyword evidence="3" id="KW-0597">Phosphoprotein</keyword>
<proteinExistence type="predicted"/>
<keyword evidence="8" id="KW-0902">Two-component regulatory system</keyword>
<dbReference type="SMART" id="SM00387">
    <property type="entry name" value="HATPase_c"/>
    <property type="match status" value="1"/>
</dbReference>
<evidence type="ECO:0000256" key="9">
    <source>
        <dbReference type="SAM" id="Phobius"/>
    </source>
</evidence>
<dbReference type="AlphaFoldDB" id="A0AA42B8W5"/>
<feature type="transmembrane region" description="Helical" evidence="9">
    <location>
        <begin position="124"/>
        <end position="142"/>
    </location>
</feature>
<evidence type="ECO:0000256" key="3">
    <source>
        <dbReference type="ARBA" id="ARBA00022553"/>
    </source>
</evidence>
<feature type="transmembrane region" description="Helical" evidence="9">
    <location>
        <begin position="227"/>
        <end position="246"/>
    </location>
</feature>
<feature type="transmembrane region" description="Helical" evidence="9">
    <location>
        <begin position="99"/>
        <end position="118"/>
    </location>
</feature>
<evidence type="ECO:0000313" key="12">
    <source>
        <dbReference type="Proteomes" id="UP001165393"/>
    </source>
</evidence>
<evidence type="ECO:0000256" key="6">
    <source>
        <dbReference type="ARBA" id="ARBA00022777"/>
    </source>
</evidence>
<keyword evidence="9" id="KW-1133">Transmembrane helix</keyword>
<name>A0AA42B8W5_9GAMM</name>
<dbReference type="PANTHER" id="PTHR43065">
    <property type="entry name" value="SENSOR HISTIDINE KINASE"/>
    <property type="match status" value="1"/>
</dbReference>
<dbReference type="GO" id="GO:0000155">
    <property type="term" value="F:phosphorelay sensor kinase activity"/>
    <property type="evidence" value="ECO:0007669"/>
    <property type="project" value="InterPro"/>
</dbReference>
<dbReference type="PRINTS" id="PR00344">
    <property type="entry name" value="BCTRLSENSOR"/>
</dbReference>
<keyword evidence="7" id="KW-0067">ATP-binding</keyword>
<feature type="transmembrane region" description="Helical" evidence="9">
    <location>
        <begin position="187"/>
        <end position="206"/>
    </location>
</feature>
<sequence length="676" mass="75738">MSETIGFLGYAFSATSYAFLFLLLLTTRQPTPQRTALIVTSVIGVVWGVILTLQIYQGSAMGMALAADSLRNICWIVLLNVALSNESNFRHLLNSPQKMAVALILAATVILDFTMLRLKWFDSSTLLLLHLGQCVLALWMLEHLYRRTDIEARWTIKPICLGLGMIYVFDFVLYSNAMLTKSLSLDFWYLRGWVNALALPLILLTARRVQDWSTRIFVSREVIFHSTLLLAAGGYLLVMALAGYYIRYVGGAWGNMAQLVFFVLGGLVLASLFLSDKLRRNVKVFIAKHFFANKYEYREEWMKFAAVLEEGDGTPYEVALKAMVKPFSCKHAVLAIQEGKQFKIVASRNEEDFDGEAKFLLEQLGAQATNHDWVIDIKETRAGEGKLPFEFPPDALGHIKRYAYIVPLTSKVGVNGVCLLSSPSSTESVDWEDRDLMKVISRQLSVHLKLHHTNIQLAENQQFDTFNRMSAFLVHDLKNVLAQLELLSKNAIKHKHNPEFVEDAFETVDAAATRLNKVLSQLRQKRAEGEVTQYVDVLAVVQNVLTSCSNRTPAATLKNSVPFSIHTSRERFENVLTHLIQNAQEATSNEGKVTVSTATDDDCYTISITDTGSGMTDDFIKKRLFKPFDTTKGNAGMGIGAYDARKFVEQLGGNLDVTSVLGEGSRFELKLPIHND</sequence>
<evidence type="ECO:0000256" key="5">
    <source>
        <dbReference type="ARBA" id="ARBA00022741"/>
    </source>
</evidence>
<dbReference type="EMBL" id="JAMQGP010000011">
    <property type="protein sequence ID" value="MCM2681459.1"/>
    <property type="molecule type" value="Genomic_DNA"/>
</dbReference>
<dbReference type="InterPro" id="IPR003594">
    <property type="entry name" value="HATPase_dom"/>
</dbReference>
<evidence type="ECO:0000256" key="8">
    <source>
        <dbReference type="ARBA" id="ARBA00023012"/>
    </source>
</evidence>
<organism evidence="11 12">
    <name type="scientific">Echinimonas agarilytica</name>
    <dbReference type="NCBI Taxonomy" id="1215918"/>
    <lineage>
        <taxon>Bacteria</taxon>
        <taxon>Pseudomonadati</taxon>
        <taxon>Pseudomonadota</taxon>
        <taxon>Gammaproteobacteria</taxon>
        <taxon>Alteromonadales</taxon>
        <taxon>Echinimonadaceae</taxon>
        <taxon>Echinimonas</taxon>
    </lineage>
</organism>
<keyword evidence="4 11" id="KW-0808">Transferase</keyword>
<evidence type="ECO:0000256" key="7">
    <source>
        <dbReference type="ARBA" id="ARBA00022840"/>
    </source>
</evidence>
<dbReference type="NCBIfam" id="TIGR02916">
    <property type="entry name" value="PEP_his_kin"/>
    <property type="match status" value="1"/>
</dbReference>
<feature type="transmembrane region" description="Helical" evidence="9">
    <location>
        <begin position="252"/>
        <end position="274"/>
    </location>
</feature>
<protein>
    <recommendedName>
        <fullName evidence="2">histidine kinase</fullName>
        <ecNumber evidence="2">2.7.13.3</ecNumber>
    </recommendedName>
</protein>
<dbReference type="InterPro" id="IPR036890">
    <property type="entry name" value="HATPase_C_sf"/>
</dbReference>
<reference evidence="11 12" key="1">
    <citation type="journal article" date="2013" name="Antonie Van Leeuwenhoek">
        <title>Echinimonas agarilytica gen. nov., sp. nov., a new gammaproteobacterium isolated from the sea urchin Strongylocentrotus intermedius.</title>
        <authorList>
            <person name="Nedashkovskaya O.I."/>
            <person name="Stenkova A.M."/>
            <person name="Zhukova N.V."/>
            <person name="Van Trappen S."/>
            <person name="Lee J.S."/>
            <person name="Kim S.B."/>
        </authorList>
    </citation>
    <scope>NUCLEOTIDE SEQUENCE [LARGE SCALE GENOMIC DNA]</scope>
    <source>
        <strain evidence="11 12">KMM 6351</strain>
    </source>
</reference>
<dbReference type="CDD" id="cd00082">
    <property type="entry name" value="HisKA"/>
    <property type="match status" value="1"/>
</dbReference>
<dbReference type="RefSeq" id="WP_251262939.1">
    <property type="nucleotide sequence ID" value="NZ_JAMQGP010000011.1"/>
</dbReference>
<dbReference type="InterPro" id="IPR005467">
    <property type="entry name" value="His_kinase_dom"/>
</dbReference>
<feature type="domain" description="Histidine kinase" evidence="10">
    <location>
        <begin position="472"/>
        <end position="675"/>
    </location>
</feature>
<dbReference type="GO" id="GO:0005524">
    <property type="term" value="F:ATP binding"/>
    <property type="evidence" value="ECO:0007669"/>
    <property type="project" value="UniProtKB-KW"/>
</dbReference>
<keyword evidence="9" id="KW-0812">Transmembrane</keyword>
<evidence type="ECO:0000256" key="1">
    <source>
        <dbReference type="ARBA" id="ARBA00000085"/>
    </source>
</evidence>
<dbReference type="InterPro" id="IPR004358">
    <property type="entry name" value="Sig_transdc_His_kin-like_C"/>
</dbReference>
<evidence type="ECO:0000259" key="10">
    <source>
        <dbReference type="PROSITE" id="PS50109"/>
    </source>
</evidence>
<keyword evidence="12" id="KW-1185">Reference proteome</keyword>